<dbReference type="RefSeq" id="WP_184035049.1">
    <property type="nucleotide sequence ID" value="NZ_JACHHY010000003.1"/>
</dbReference>
<organism evidence="7 8">
    <name type="scientific">Chitinivorax tropicus</name>
    <dbReference type="NCBI Taxonomy" id="714531"/>
    <lineage>
        <taxon>Bacteria</taxon>
        <taxon>Pseudomonadati</taxon>
        <taxon>Pseudomonadota</taxon>
        <taxon>Betaproteobacteria</taxon>
        <taxon>Chitinivorax</taxon>
    </lineage>
</organism>
<dbReference type="InterPro" id="IPR000709">
    <property type="entry name" value="Leu_Ile_Val-bd"/>
</dbReference>
<evidence type="ECO:0000256" key="1">
    <source>
        <dbReference type="ARBA" id="ARBA00010062"/>
    </source>
</evidence>
<dbReference type="SUPFAM" id="SSF53822">
    <property type="entry name" value="Periplasmic binding protein-like I"/>
    <property type="match status" value="1"/>
</dbReference>
<dbReference type="Gene3D" id="3.40.50.2300">
    <property type="match status" value="2"/>
</dbReference>
<name>A0A840MFB8_9PROT</name>
<dbReference type="PANTHER" id="PTHR47235">
    <property type="entry name" value="BLR6548 PROTEIN"/>
    <property type="match status" value="1"/>
</dbReference>
<feature type="chain" id="PRO_5032471215" evidence="5">
    <location>
        <begin position="24"/>
        <end position="397"/>
    </location>
</feature>
<evidence type="ECO:0000256" key="2">
    <source>
        <dbReference type="ARBA" id="ARBA00022448"/>
    </source>
</evidence>
<evidence type="ECO:0000313" key="7">
    <source>
        <dbReference type="EMBL" id="MBB5017368.1"/>
    </source>
</evidence>
<evidence type="ECO:0000256" key="4">
    <source>
        <dbReference type="ARBA" id="ARBA00022970"/>
    </source>
</evidence>
<dbReference type="AlphaFoldDB" id="A0A840MFB8"/>
<dbReference type="InterPro" id="IPR028081">
    <property type="entry name" value="Leu-bd"/>
</dbReference>
<feature type="signal peptide" evidence="5">
    <location>
        <begin position="1"/>
        <end position="23"/>
    </location>
</feature>
<reference evidence="7 8" key="1">
    <citation type="submission" date="2020-08" db="EMBL/GenBank/DDBJ databases">
        <title>Genomic Encyclopedia of Type Strains, Phase IV (KMG-IV): sequencing the most valuable type-strain genomes for metagenomic binning, comparative biology and taxonomic classification.</title>
        <authorList>
            <person name="Goeker M."/>
        </authorList>
    </citation>
    <scope>NUCLEOTIDE SEQUENCE [LARGE SCALE GENOMIC DNA]</scope>
    <source>
        <strain evidence="7 8">DSM 27165</strain>
    </source>
</reference>
<dbReference type="PRINTS" id="PR00337">
    <property type="entry name" value="LEUILEVALBP"/>
</dbReference>
<evidence type="ECO:0000256" key="3">
    <source>
        <dbReference type="ARBA" id="ARBA00022729"/>
    </source>
</evidence>
<keyword evidence="4" id="KW-0029">Amino-acid transport</keyword>
<feature type="domain" description="Leucine-binding protein" evidence="6">
    <location>
        <begin position="27"/>
        <end position="373"/>
    </location>
</feature>
<evidence type="ECO:0000313" key="8">
    <source>
        <dbReference type="Proteomes" id="UP000575898"/>
    </source>
</evidence>
<dbReference type="GO" id="GO:0006865">
    <property type="term" value="P:amino acid transport"/>
    <property type="evidence" value="ECO:0007669"/>
    <property type="project" value="UniProtKB-KW"/>
</dbReference>
<dbReference type="PANTHER" id="PTHR47235:SF1">
    <property type="entry name" value="BLR6548 PROTEIN"/>
    <property type="match status" value="1"/>
</dbReference>
<dbReference type="Pfam" id="PF13458">
    <property type="entry name" value="Peripla_BP_6"/>
    <property type="match status" value="1"/>
</dbReference>
<dbReference type="EMBL" id="JACHHY010000003">
    <property type="protein sequence ID" value="MBB5017368.1"/>
    <property type="molecule type" value="Genomic_DNA"/>
</dbReference>
<comment type="similarity">
    <text evidence="1">Belongs to the leucine-binding protein family.</text>
</comment>
<keyword evidence="3 5" id="KW-0732">Signal</keyword>
<dbReference type="CDD" id="cd06326">
    <property type="entry name" value="PBP1_ABC_ligand_binding-like"/>
    <property type="match status" value="1"/>
</dbReference>
<accession>A0A840MFB8</accession>
<keyword evidence="2" id="KW-0813">Transport</keyword>
<dbReference type="Proteomes" id="UP000575898">
    <property type="component" value="Unassembled WGS sequence"/>
</dbReference>
<dbReference type="InterPro" id="IPR028082">
    <property type="entry name" value="Peripla_BP_I"/>
</dbReference>
<proteinExistence type="inferred from homology"/>
<evidence type="ECO:0000256" key="5">
    <source>
        <dbReference type="SAM" id="SignalP"/>
    </source>
</evidence>
<keyword evidence="8" id="KW-1185">Reference proteome</keyword>
<protein>
    <submittedName>
        <fullName evidence="7">ABC-type branched-subunit amino acid transport system substrate-binding protein</fullName>
    </submittedName>
</protein>
<gene>
    <name evidence="7" type="ORF">HNQ59_000632</name>
</gene>
<comment type="caution">
    <text evidence="7">The sequence shown here is derived from an EMBL/GenBank/DDBJ whole genome shotgun (WGS) entry which is preliminary data.</text>
</comment>
<sequence>MIRYASRASLFAVCLAFANHALAADDTIVVGQSVALTGPLAENGKELSAGMKAYFDSVNAKGGVNGRKISLLVKDDASLPAKTLQNTQAFITDGVAVLAGYTGTANVALLVRTKKLKDADLSLVGPMTGADSLRAPFGTEEKAAGQGNYKLEGDTFQEGYVPQLFHIRAGYGDEARKIVKQAVSLGMQKMGVLYSDDAFGKSGLAAVSAALREHNLELASKGIYNLKTGDVKEAVKTINQPRPQGVVIIATGEPAQAFVQQYREVDPGAQLFALSAVSYKSLVKALGSKTQGVGISQVVPMPWNSLTPVSKEHQRTMKEFAPNVPLTYSTMEGHIIAKVITEAVRKGGTSRAKMREALEGLKSQDVGGYIVNFNDQERRGSRFVDITVIGREGELMR</sequence>
<evidence type="ECO:0000259" key="6">
    <source>
        <dbReference type="Pfam" id="PF13458"/>
    </source>
</evidence>